<evidence type="ECO:0000256" key="3">
    <source>
        <dbReference type="ARBA" id="ARBA00022741"/>
    </source>
</evidence>
<dbReference type="InterPro" id="IPR011611">
    <property type="entry name" value="PfkB_dom"/>
</dbReference>
<dbReference type="Gene3D" id="3.40.1190.20">
    <property type="match status" value="1"/>
</dbReference>
<evidence type="ECO:0000256" key="6">
    <source>
        <dbReference type="PIRNR" id="PIRNR000535"/>
    </source>
</evidence>
<evidence type="ECO:0000259" key="7">
    <source>
        <dbReference type="Pfam" id="PF00294"/>
    </source>
</evidence>
<dbReference type="STRING" id="995034.SAMN05216219_1174"/>
<dbReference type="PANTHER" id="PTHR46566:SF2">
    <property type="entry name" value="ATP-DEPENDENT 6-PHOSPHOFRUCTOKINASE ISOZYME 2"/>
    <property type="match status" value="1"/>
</dbReference>
<comment type="similarity">
    <text evidence="1">Belongs to the carbohydrate kinase PfkB family.</text>
</comment>
<gene>
    <name evidence="8" type="ORF">SAMN05216219_1174</name>
</gene>
<evidence type="ECO:0000256" key="4">
    <source>
        <dbReference type="ARBA" id="ARBA00022777"/>
    </source>
</evidence>
<keyword evidence="9" id="KW-1185">Reference proteome</keyword>
<dbReference type="Proteomes" id="UP000198867">
    <property type="component" value="Unassembled WGS sequence"/>
</dbReference>
<sequence length="312" mass="32035">MQAPIVTLTMNPALDVSISVDRVVPERKLRSGPGRFDPGGGGINVTRAIRNLGGSSTAVYPLGGPTGEAYRSLAEAAGVSGHVIRIAGETRESFTVHDSSTGELYRFILPGPEFVEREWRACLSVVGHNLPRGGFLVASGSLPPGVPADFYARVTRLAAGQDVRVVVDASGPALEAALAQGLFLIKPSRDELAELVGAHGELDTDEQLRAVGALVTEGRAEHVALSLGGEGALLAWADGTLRLSTPRVEVASAVGAGDAFLAGLVLRLAEGQPIESAFRTAVAAGSATAAMPATELCSAEDVATLEGQLGLG</sequence>
<dbReference type="GO" id="GO:0003872">
    <property type="term" value="F:6-phosphofructokinase activity"/>
    <property type="evidence" value="ECO:0007669"/>
    <property type="project" value="TreeGrafter"/>
</dbReference>
<dbReference type="InterPro" id="IPR029056">
    <property type="entry name" value="Ribokinase-like"/>
</dbReference>
<dbReference type="NCBIfam" id="TIGR03168">
    <property type="entry name" value="1-PFK"/>
    <property type="match status" value="1"/>
</dbReference>
<dbReference type="EMBL" id="FOVM01000002">
    <property type="protein sequence ID" value="SFN55076.1"/>
    <property type="molecule type" value="Genomic_DNA"/>
</dbReference>
<keyword evidence="2 6" id="KW-0808">Transferase</keyword>
<dbReference type="InterPro" id="IPR017583">
    <property type="entry name" value="Tagatose/fructose_Pkinase"/>
</dbReference>
<dbReference type="InterPro" id="IPR002173">
    <property type="entry name" value="Carboh/pur_kinase_PfkB_CS"/>
</dbReference>
<evidence type="ECO:0000256" key="1">
    <source>
        <dbReference type="ARBA" id="ARBA00010688"/>
    </source>
</evidence>
<keyword evidence="4 8" id="KW-0418">Kinase</keyword>
<evidence type="ECO:0000256" key="2">
    <source>
        <dbReference type="ARBA" id="ARBA00022679"/>
    </source>
</evidence>
<dbReference type="CDD" id="cd01164">
    <property type="entry name" value="FruK_PfkB_like"/>
    <property type="match status" value="1"/>
</dbReference>
<dbReference type="AlphaFoldDB" id="A0A1I4ZY20"/>
<dbReference type="FunFam" id="3.40.1190.20:FF:000001">
    <property type="entry name" value="Phosphofructokinase"/>
    <property type="match status" value="1"/>
</dbReference>
<dbReference type="OrthoDB" id="9801219at2"/>
<evidence type="ECO:0000313" key="9">
    <source>
        <dbReference type="Proteomes" id="UP000198867"/>
    </source>
</evidence>
<dbReference type="GO" id="GO:0005524">
    <property type="term" value="F:ATP binding"/>
    <property type="evidence" value="ECO:0007669"/>
    <property type="project" value="UniProtKB-KW"/>
</dbReference>
<keyword evidence="3" id="KW-0547">Nucleotide-binding</keyword>
<accession>A0A1I4ZY20</accession>
<reference evidence="9" key="1">
    <citation type="submission" date="2016-10" db="EMBL/GenBank/DDBJ databases">
        <authorList>
            <person name="Varghese N."/>
            <person name="Submissions S."/>
        </authorList>
    </citation>
    <scope>NUCLEOTIDE SEQUENCE [LARGE SCALE GENOMIC DNA]</scope>
    <source>
        <strain evidence="9">CGMCC 1.11101</strain>
    </source>
</reference>
<name>A0A1I4ZY20_9MICO</name>
<evidence type="ECO:0000313" key="8">
    <source>
        <dbReference type="EMBL" id="SFN55076.1"/>
    </source>
</evidence>
<feature type="domain" description="Carbohydrate kinase PfkB" evidence="7">
    <location>
        <begin position="23"/>
        <end position="295"/>
    </location>
</feature>
<dbReference type="SUPFAM" id="SSF53613">
    <property type="entry name" value="Ribokinase-like"/>
    <property type="match status" value="1"/>
</dbReference>
<evidence type="ECO:0000256" key="5">
    <source>
        <dbReference type="ARBA" id="ARBA00022840"/>
    </source>
</evidence>
<keyword evidence="5" id="KW-0067">ATP-binding</keyword>
<dbReference type="RefSeq" id="WP_090709629.1">
    <property type="nucleotide sequence ID" value="NZ_FOVM01000002.1"/>
</dbReference>
<dbReference type="PIRSF" id="PIRSF000535">
    <property type="entry name" value="1PFK/6PFK/LacC"/>
    <property type="match status" value="1"/>
</dbReference>
<dbReference type="Pfam" id="PF00294">
    <property type="entry name" value="PfkB"/>
    <property type="match status" value="1"/>
</dbReference>
<dbReference type="PANTHER" id="PTHR46566">
    <property type="entry name" value="1-PHOSPHOFRUCTOKINASE-RELATED"/>
    <property type="match status" value="1"/>
</dbReference>
<protein>
    <submittedName>
        <fullName evidence="8">6-phosphofructokinase</fullName>
    </submittedName>
</protein>
<dbReference type="PROSITE" id="PS00583">
    <property type="entry name" value="PFKB_KINASES_1"/>
    <property type="match status" value="1"/>
</dbReference>
<dbReference type="GO" id="GO:0005829">
    <property type="term" value="C:cytosol"/>
    <property type="evidence" value="ECO:0007669"/>
    <property type="project" value="TreeGrafter"/>
</dbReference>
<organism evidence="8 9">
    <name type="scientific">Mycetocola miduiensis</name>
    <dbReference type="NCBI Taxonomy" id="995034"/>
    <lineage>
        <taxon>Bacteria</taxon>
        <taxon>Bacillati</taxon>
        <taxon>Actinomycetota</taxon>
        <taxon>Actinomycetes</taxon>
        <taxon>Micrococcales</taxon>
        <taxon>Microbacteriaceae</taxon>
        <taxon>Mycetocola</taxon>
    </lineage>
</organism>
<proteinExistence type="inferred from homology"/>